<dbReference type="SUPFAM" id="SSF52833">
    <property type="entry name" value="Thioredoxin-like"/>
    <property type="match status" value="1"/>
</dbReference>
<dbReference type="Proteomes" id="UP000809621">
    <property type="component" value="Unassembled WGS sequence"/>
</dbReference>
<evidence type="ECO:0000313" key="8">
    <source>
        <dbReference type="Proteomes" id="UP000809621"/>
    </source>
</evidence>
<evidence type="ECO:0000259" key="6">
    <source>
        <dbReference type="PROSITE" id="PS51352"/>
    </source>
</evidence>
<keyword evidence="4" id="KW-1015">Disulfide bond</keyword>
<dbReference type="NCBIfam" id="TIGR00385">
    <property type="entry name" value="dsbE"/>
    <property type="match status" value="1"/>
</dbReference>
<sequence>MKKLTILLLALLGVVVLMSAYIALEGESSHIVEQDPMRGQSIIAVSGVDFDGNTVRIQDELGAYTLVNVWASWCSICMQEHAYLLELSNNLDIDIIGINYRDTASAGKQVLRDRGNPFSKILFDPLGDVAMEFGVVGTPETFLIDESGIILTRFRGALDAAKWDRYFKPLLME</sequence>
<dbReference type="RefSeq" id="WP_205157533.1">
    <property type="nucleotide sequence ID" value="NZ_JAFEUM010000002.1"/>
</dbReference>
<keyword evidence="5" id="KW-0676">Redox-active center</keyword>
<gene>
    <name evidence="7" type="ORF">JQC93_05790</name>
</gene>
<dbReference type="InterPro" id="IPR013740">
    <property type="entry name" value="Redoxin"/>
</dbReference>
<reference evidence="7 8" key="1">
    <citation type="submission" date="2021-02" db="EMBL/GenBank/DDBJ databases">
        <authorList>
            <person name="Park J.-S."/>
        </authorList>
    </citation>
    <scope>NUCLEOTIDE SEQUENCE [LARGE SCALE GENOMIC DNA]</scope>
    <source>
        <strain evidence="7 8">188UL20-2</strain>
    </source>
</reference>
<feature type="domain" description="Thioredoxin" evidence="6">
    <location>
        <begin position="36"/>
        <end position="172"/>
    </location>
</feature>
<dbReference type="PANTHER" id="PTHR42852">
    <property type="entry name" value="THIOL:DISULFIDE INTERCHANGE PROTEIN DSBE"/>
    <property type="match status" value="1"/>
</dbReference>
<evidence type="ECO:0000256" key="3">
    <source>
        <dbReference type="ARBA" id="ARBA00022748"/>
    </source>
</evidence>
<dbReference type="Gene3D" id="3.40.30.10">
    <property type="entry name" value="Glutaredoxin"/>
    <property type="match status" value="1"/>
</dbReference>
<dbReference type="Pfam" id="PF08534">
    <property type="entry name" value="Redoxin"/>
    <property type="match status" value="1"/>
</dbReference>
<dbReference type="InterPro" id="IPR004799">
    <property type="entry name" value="Periplasmic_diS_OxRdtase_DsbE"/>
</dbReference>
<comment type="subcellular location">
    <subcellularLocation>
        <location evidence="1">Cell inner membrane</location>
        <topology evidence="1">Single-pass membrane protein</topology>
        <orientation evidence="1">Periplasmic side</orientation>
    </subcellularLocation>
</comment>
<dbReference type="InterPro" id="IPR036249">
    <property type="entry name" value="Thioredoxin-like_sf"/>
</dbReference>
<accession>A0ABS2HEA7</accession>
<keyword evidence="3" id="KW-0201">Cytochrome c-type biogenesis</keyword>
<evidence type="ECO:0000256" key="2">
    <source>
        <dbReference type="ARBA" id="ARBA00007758"/>
    </source>
</evidence>
<organism evidence="7 8">
    <name type="scientific">Vibrio ulleungensis</name>
    <dbReference type="NCBI Taxonomy" id="2807619"/>
    <lineage>
        <taxon>Bacteria</taxon>
        <taxon>Pseudomonadati</taxon>
        <taxon>Pseudomonadota</taxon>
        <taxon>Gammaproteobacteria</taxon>
        <taxon>Vibrionales</taxon>
        <taxon>Vibrionaceae</taxon>
        <taxon>Vibrio</taxon>
    </lineage>
</organism>
<dbReference type="EMBL" id="JAFEUM010000002">
    <property type="protein sequence ID" value="MBM7035915.1"/>
    <property type="molecule type" value="Genomic_DNA"/>
</dbReference>
<protein>
    <submittedName>
        <fullName evidence="7">DsbE family thiol:disulfide interchange protein</fullName>
    </submittedName>
</protein>
<evidence type="ECO:0000256" key="5">
    <source>
        <dbReference type="ARBA" id="ARBA00023284"/>
    </source>
</evidence>
<dbReference type="InterPro" id="IPR050553">
    <property type="entry name" value="Thioredoxin_ResA/DsbE_sf"/>
</dbReference>
<dbReference type="PANTHER" id="PTHR42852:SF6">
    <property type="entry name" value="THIOL:DISULFIDE INTERCHANGE PROTEIN DSBE"/>
    <property type="match status" value="1"/>
</dbReference>
<evidence type="ECO:0000256" key="4">
    <source>
        <dbReference type="ARBA" id="ARBA00023157"/>
    </source>
</evidence>
<proteinExistence type="inferred from homology"/>
<dbReference type="InterPro" id="IPR013766">
    <property type="entry name" value="Thioredoxin_domain"/>
</dbReference>
<comment type="caution">
    <text evidence="7">The sequence shown here is derived from an EMBL/GenBank/DDBJ whole genome shotgun (WGS) entry which is preliminary data.</text>
</comment>
<keyword evidence="8" id="KW-1185">Reference proteome</keyword>
<evidence type="ECO:0000256" key="1">
    <source>
        <dbReference type="ARBA" id="ARBA00004383"/>
    </source>
</evidence>
<comment type="similarity">
    <text evidence="2">Belongs to the thioredoxin family. DsbE subfamily.</text>
</comment>
<dbReference type="PROSITE" id="PS51352">
    <property type="entry name" value="THIOREDOXIN_2"/>
    <property type="match status" value="1"/>
</dbReference>
<name>A0ABS2HEA7_9VIBR</name>
<evidence type="ECO:0000313" key="7">
    <source>
        <dbReference type="EMBL" id="MBM7035915.1"/>
    </source>
</evidence>